<dbReference type="AlphaFoldDB" id="A0AAV9B1Q8"/>
<sequence length="132" mass="14323">MRFSTEMTQVNDCDPRTAAMAFRSRLVATGNFYESLVRMPPIDMADILSQVDGYLRLEEDAALANRKVTTPISVTPTPKGGTTSKKPPPGPTKKGDAATSAGRTPRGSNVKSTPLTVPIGHVWKENRDKGFF</sequence>
<comment type="caution">
    <text evidence="2">The sequence shown here is derived from an EMBL/GenBank/DDBJ whole genome shotgun (WGS) entry which is preliminary data.</text>
</comment>
<accession>A0AAV9B1Q8</accession>
<reference evidence="2" key="2">
    <citation type="submission" date="2023-06" db="EMBL/GenBank/DDBJ databases">
        <authorList>
            <person name="Ma L."/>
            <person name="Liu K.-W."/>
            <person name="Li Z."/>
            <person name="Hsiao Y.-Y."/>
            <person name="Qi Y."/>
            <person name="Fu T."/>
            <person name="Tang G."/>
            <person name="Zhang D."/>
            <person name="Sun W.-H."/>
            <person name="Liu D.-K."/>
            <person name="Li Y."/>
            <person name="Chen G.-Z."/>
            <person name="Liu X.-D."/>
            <person name="Liao X.-Y."/>
            <person name="Jiang Y.-T."/>
            <person name="Yu X."/>
            <person name="Hao Y."/>
            <person name="Huang J."/>
            <person name="Zhao X.-W."/>
            <person name="Ke S."/>
            <person name="Chen Y.-Y."/>
            <person name="Wu W.-L."/>
            <person name="Hsu J.-L."/>
            <person name="Lin Y.-F."/>
            <person name="Huang M.-D."/>
            <person name="Li C.-Y."/>
            <person name="Huang L."/>
            <person name="Wang Z.-W."/>
            <person name="Zhao X."/>
            <person name="Zhong W.-Y."/>
            <person name="Peng D.-H."/>
            <person name="Ahmad S."/>
            <person name="Lan S."/>
            <person name="Zhang J.-S."/>
            <person name="Tsai W.-C."/>
            <person name="Van De Peer Y."/>
            <person name="Liu Z.-J."/>
        </authorList>
    </citation>
    <scope>NUCLEOTIDE SEQUENCE</scope>
    <source>
        <strain evidence="2">SCP</strain>
        <tissue evidence="2">Leaves</tissue>
    </source>
</reference>
<protein>
    <submittedName>
        <fullName evidence="2">Uncharacterized protein</fullName>
    </submittedName>
</protein>
<reference evidence="2" key="1">
    <citation type="journal article" date="2023" name="Nat. Commun.">
        <title>Diploid and tetraploid genomes of Acorus and the evolution of monocots.</title>
        <authorList>
            <person name="Ma L."/>
            <person name="Liu K.W."/>
            <person name="Li Z."/>
            <person name="Hsiao Y.Y."/>
            <person name="Qi Y."/>
            <person name="Fu T."/>
            <person name="Tang G.D."/>
            <person name="Zhang D."/>
            <person name="Sun W.H."/>
            <person name="Liu D.K."/>
            <person name="Li Y."/>
            <person name="Chen G.Z."/>
            <person name="Liu X.D."/>
            <person name="Liao X.Y."/>
            <person name="Jiang Y.T."/>
            <person name="Yu X."/>
            <person name="Hao Y."/>
            <person name="Huang J."/>
            <person name="Zhao X.W."/>
            <person name="Ke S."/>
            <person name="Chen Y.Y."/>
            <person name="Wu W.L."/>
            <person name="Hsu J.L."/>
            <person name="Lin Y.F."/>
            <person name="Huang M.D."/>
            <person name="Li C.Y."/>
            <person name="Huang L."/>
            <person name="Wang Z.W."/>
            <person name="Zhao X."/>
            <person name="Zhong W.Y."/>
            <person name="Peng D.H."/>
            <person name="Ahmad S."/>
            <person name="Lan S."/>
            <person name="Zhang J.S."/>
            <person name="Tsai W.C."/>
            <person name="Van de Peer Y."/>
            <person name="Liu Z.J."/>
        </authorList>
    </citation>
    <scope>NUCLEOTIDE SEQUENCE</scope>
    <source>
        <strain evidence="2">SCP</strain>
    </source>
</reference>
<dbReference type="Proteomes" id="UP001179952">
    <property type="component" value="Unassembled WGS sequence"/>
</dbReference>
<gene>
    <name evidence="2" type="ORF">QJS04_geneDACA004452</name>
</gene>
<name>A0AAV9B1Q8_ACOGR</name>
<keyword evidence="3" id="KW-1185">Reference proteome</keyword>
<feature type="region of interest" description="Disordered" evidence="1">
    <location>
        <begin position="65"/>
        <end position="119"/>
    </location>
</feature>
<evidence type="ECO:0000313" key="3">
    <source>
        <dbReference type="Proteomes" id="UP001179952"/>
    </source>
</evidence>
<dbReference type="EMBL" id="JAUJYN010000005">
    <property type="protein sequence ID" value="KAK1270184.1"/>
    <property type="molecule type" value="Genomic_DNA"/>
</dbReference>
<evidence type="ECO:0000313" key="2">
    <source>
        <dbReference type="EMBL" id="KAK1270184.1"/>
    </source>
</evidence>
<organism evidence="2 3">
    <name type="scientific">Acorus gramineus</name>
    <name type="common">Dwarf sweet flag</name>
    <dbReference type="NCBI Taxonomy" id="55184"/>
    <lineage>
        <taxon>Eukaryota</taxon>
        <taxon>Viridiplantae</taxon>
        <taxon>Streptophyta</taxon>
        <taxon>Embryophyta</taxon>
        <taxon>Tracheophyta</taxon>
        <taxon>Spermatophyta</taxon>
        <taxon>Magnoliopsida</taxon>
        <taxon>Liliopsida</taxon>
        <taxon>Acoraceae</taxon>
        <taxon>Acorus</taxon>
    </lineage>
</organism>
<proteinExistence type="predicted"/>
<feature type="compositionally biased region" description="Low complexity" evidence="1">
    <location>
        <begin position="75"/>
        <end position="85"/>
    </location>
</feature>
<feature type="compositionally biased region" description="Polar residues" evidence="1">
    <location>
        <begin position="106"/>
        <end position="115"/>
    </location>
</feature>
<evidence type="ECO:0000256" key="1">
    <source>
        <dbReference type="SAM" id="MobiDB-lite"/>
    </source>
</evidence>